<organism evidence="2 3">
    <name type="scientific">Oryza rufipogon</name>
    <name type="common">Brownbeard rice</name>
    <name type="synonym">Asian wild rice</name>
    <dbReference type="NCBI Taxonomy" id="4529"/>
    <lineage>
        <taxon>Eukaryota</taxon>
        <taxon>Viridiplantae</taxon>
        <taxon>Streptophyta</taxon>
        <taxon>Embryophyta</taxon>
        <taxon>Tracheophyta</taxon>
        <taxon>Spermatophyta</taxon>
        <taxon>Magnoliopsida</taxon>
        <taxon>Liliopsida</taxon>
        <taxon>Poales</taxon>
        <taxon>Poaceae</taxon>
        <taxon>BOP clade</taxon>
        <taxon>Oryzoideae</taxon>
        <taxon>Oryzeae</taxon>
        <taxon>Oryzinae</taxon>
        <taxon>Oryza</taxon>
    </lineage>
</organism>
<keyword evidence="3" id="KW-1185">Reference proteome</keyword>
<evidence type="ECO:0000313" key="3">
    <source>
        <dbReference type="Proteomes" id="UP000008022"/>
    </source>
</evidence>
<proteinExistence type="predicted"/>
<reference evidence="2" key="2">
    <citation type="submission" date="2015-06" db="UniProtKB">
        <authorList>
            <consortium name="EnsemblPlants"/>
        </authorList>
    </citation>
    <scope>IDENTIFICATION</scope>
</reference>
<feature type="region of interest" description="Disordered" evidence="1">
    <location>
        <begin position="22"/>
        <end position="41"/>
    </location>
</feature>
<dbReference type="PANTHER" id="PTHR31170">
    <property type="entry name" value="BNAC04G53230D PROTEIN"/>
    <property type="match status" value="1"/>
</dbReference>
<reference evidence="3" key="1">
    <citation type="submission" date="2013-06" db="EMBL/GenBank/DDBJ databases">
        <authorList>
            <person name="Zhao Q."/>
        </authorList>
    </citation>
    <scope>NUCLEOTIDE SEQUENCE</scope>
    <source>
        <strain evidence="3">cv. W1943</strain>
    </source>
</reference>
<dbReference type="STRING" id="4529.A0A0E0PZ13"/>
<evidence type="ECO:0000313" key="2">
    <source>
        <dbReference type="EnsemblPlants" id="ORUFI06G19200.1"/>
    </source>
</evidence>
<dbReference type="Proteomes" id="UP000008022">
    <property type="component" value="Unassembled WGS sequence"/>
</dbReference>
<evidence type="ECO:0000256" key="1">
    <source>
        <dbReference type="SAM" id="MobiDB-lite"/>
    </source>
</evidence>
<protein>
    <submittedName>
        <fullName evidence="2">Uncharacterized protein</fullName>
    </submittedName>
</protein>
<dbReference type="Gramene" id="ORUFI06G19200.1">
    <property type="protein sequence ID" value="ORUFI06G19200.1"/>
    <property type="gene ID" value="ORUFI06G19200"/>
</dbReference>
<dbReference type="EnsemblPlants" id="ORUFI06G19200.1">
    <property type="protein sequence ID" value="ORUFI06G19200.1"/>
    <property type="gene ID" value="ORUFI06G19200"/>
</dbReference>
<dbReference type="AlphaFoldDB" id="A0A0E0PZ13"/>
<accession>A0A0E0PZ13</accession>
<dbReference type="InterPro" id="IPR004158">
    <property type="entry name" value="DUF247_pln"/>
</dbReference>
<sequence length="139" mass="15485">MDVHHLLHLFYISIGFPPAGCSSAKGTGTRRPPPPRVTVASWRSPSCRPLEDYSEPLFRNLITFEQTRPFTPGHVTAYAIFMDSLVTSPEDMRLLLIISSVLVNQMNGERDATTGFFGRLCTEAHLDADRNYLAASSTR</sequence>
<dbReference type="Pfam" id="PF03140">
    <property type="entry name" value="DUF247"/>
    <property type="match status" value="1"/>
</dbReference>
<dbReference type="HOGENOM" id="CLU_1848388_0_0_1"/>
<dbReference type="PANTHER" id="PTHR31170:SF25">
    <property type="entry name" value="BNAA09G04570D PROTEIN"/>
    <property type="match status" value="1"/>
</dbReference>
<name>A0A0E0PZ13_ORYRU</name>